<organism evidence="2 3">
    <name type="scientific">Dreissena polymorpha</name>
    <name type="common">Zebra mussel</name>
    <name type="synonym">Mytilus polymorpha</name>
    <dbReference type="NCBI Taxonomy" id="45954"/>
    <lineage>
        <taxon>Eukaryota</taxon>
        <taxon>Metazoa</taxon>
        <taxon>Spiralia</taxon>
        <taxon>Lophotrochozoa</taxon>
        <taxon>Mollusca</taxon>
        <taxon>Bivalvia</taxon>
        <taxon>Autobranchia</taxon>
        <taxon>Heteroconchia</taxon>
        <taxon>Euheterodonta</taxon>
        <taxon>Imparidentia</taxon>
        <taxon>Neoheterodontei</taxon>
        <taxon>Myida</taxon>
        <taxon>Dreissenoidea</taxon>
        <taxon>Dreissenidae</taxon>
        <taxon>Dreissena</taxon>
    </lineage>
</organism>
<name>A0A9D4GTH9_DREPO</name>
<protein>
    <submittedName>
        <fullName evidence="2">Uncharacterized protein</fullName>
    </submittedName>
</protein>
<dbReference type="AlphaFoldDB" id="A0A9D4GTH9"/>
<evidence type="ECO:0000313" key="3">
    <source>
        <dbReference type="Proteomes" id="UP000828390"/>
    </source>
</evidence>
<proteinExistence type="predicted"/>
<sequence length="77" mass="8706">MHLTHTGIQNSLSRHFSCDNCSTDYRSSNKTPTTTTQSTTTKDHPKQIRLPHCRLSLYQPLQDIPQIQHLPGSYLGA</sequence>
<keyword evidence="3" id="KW-1185">Reference proteome</keyword>
<reference evidence="2" key="2">
    <citation type="submission" date="2020-11" db="EMBL/GenBank/DDBJ databases">
        <authorList>
            <person name="McCartney M.A."/>
            <person name="Auch B."/>
            <person name="Kono T."/>
            <person name="Mallez S."/>
            <person name="Becker A."/>
            <person name="Gohl D.M."/>
            <person name="Silverstein K.A.T."/>
            <person name="Koren S."/>
            <person name="Bechman K.B."/>
            <person name="Herman A."/>
            <person name="Abrahante J.E."/>
            <person name="Garbe J."/>
        </authorList>
    </citation>
    <scope>NUCLEOTIDE SEQUENCE</scope>
    <source>
        <strain evidence="2">Duluth1</strain>
        <tissue evidence="2">Whole animal</tissue>
    </source>
</reference>
<evidence type="ECO:0000256" key="1">
    <source>
        <dbReference type="SAM" id="MobiDB-lite"/>
    </source>
</evidence>
<feature type="compositionally biased region" description="Low complexity" evidence="1">
    <location>
        <begin position="31"/>
        <end position="40"/>
    </location>
</feature>
<comment type="caution">
    <text evidence="2">The sequence shown here is derived from an EMBL/GenBank/DDBJ whole genome shotgun (WGS) entry which is preliminary data.</text>
</comment>
<feature type="region of interest" description="Disordered" evidence="1">
    <location>
        <begin position="22"/>
        <end position="49"/>
    </location>
</feature>
<dbReference type="Proteomes" id="UP000828390">
    <property type="component" value="Unassembled WGS sequence"/>
</dbReference>
<evidence type="ECO:0000313" key="2">
    <source>
        <dbReference type="EMBL" id="KAH3821171.1"/>
    </source>
</evidence>
<reference evidence="2" key="1">
    <citation type="journal article" date="2019" name="bioRxiv">
        <title>The Genome of the Zebra Mussel, Dreissena polymorpha: A Resource for Invasive Species Research.</title>
        <authorList>
            <person name="McCartney M.A."/>
            <person name="Auch B."/>
            <person name="Kono T."/>
            <person name="Mallez S."/>
            <person name="Zhang Y."/>
            <person name="Obille A."/>
            <person name="Becker A."/>
            <person name="Abrahante J.E."/>
            <person name="Garbe J."/>
            <person name="Badalamenti J.P."/>
            <person name="Herman A."/>
            <person name="Mangelson H."/>
            <person name="Liachko I."/>
            <person name="Sullivan S."/>
            <person name="Sone E.D."/>
            <person name="Koren S."/>
            <person name="Silverstein K.A.T."/>
            <person name="Beckman K.B."/>
            <person name="Gohl D.M."/>
        </authorList>
    </citation>
    <scope>NUCLEOTIDE SEQUENCE</scope>
    <source>
        <strain evidence="2">Duluth1</strain>
        <tissue evidence="2">Whole animal</tissue>
    </source>
</reference>
<dbReference type="EMBL" id="JAIWYP010000005">
    <property type="protein sequence ID" value="KAH3821171.1"/>
    <property type="molecule type" value="Genomic_DNA"/>
</dbReference>
<accession>A0A9D4GTH9</accession>
<gene>
    <name evidence="2" type="ORF">DPMN_122931</name>
</gene>